<sequence length="171" mass="19937">MEYCNVEITDTDIRIDGTIVGYGEDTPFSVTYDIITDRLWQVTSLEMAIEKSGETSWVSLQREPGEHWTQSGHSRPEWEDCIDIDISLTPLTNTLPIRRLSQELQQRRQIEVLYINIFKGEIKPVKQWYTRLADNKYLYEGVAKDFKAEITVDDEGLVKNYEGLFVRLNKI</sequence>
<protein>
    <submittedName>
        <fullName evidence="1">Uncharacterized protein</fullName>
    </submittedName>
</protein>
<name>A0A512RHK5_9BACT</name>
<gene>
    <name evidence="1" type="ORF">CCY01nite_14300</name>
</gene>
<accession>A0A512RHK5</accession>
<proteinExistence type="predicted"/>
<keyword evidence="2" id="KW-1185">Reference proteome</keyword>
<reference evidence="1 2" key="1">
    <citation type="submission" date="2019-07" db="EMBL/GenBank/DDBJ databases">
        <title>Whole genome shotgun sequence of Chitinophaga cymbidii NBRC 109752.</title>
        <authorList>
            <person name="Hosoyama A."/>
            <person name="Uohara A."/>
            <person name="Ohji S."/>
            <person name="Ichikawa N."/>
        </authorList>
    </citation>
    <scope>NUCLEOTIDE SEQUENCE [LARGE SCALE GENOMIC DNA]</scope>
    <source>
        <strain evidence="1 2">NBRC 109752</strain>
    </source>
</reference>
<dbReference type="SUPFAM" id="SSF159275">
    <property type="entry name" value="PA1994-like"/>
    <property type="match status" value="1"/>
</dbReference>
<evidence type="ECO:0000313" key="1">
    <source>
        <dbReference type="EMBL" id="GEP95170.1"/>
    </source>
</evidence>
<dbReference type="InterPro" id="IPR009467">
    <property type="entry name" value="Glycolipid-bd_prot_put"/>
</dbReference>
<comment type="caution">
    <text evidence="1">The sequence shown here is derived from an EMBL/GenBank/DDBJ whole genome shotgun (WGS) entry which is preliminary data.</text>
</comment>
<dbReference type="Pfam" id="PF06475">
    <property type="entry name" value="Glycolipid_bind"/>
    <property type="match status" value="1"/>
</dbReference>
<organism evidence="1 2">
    <name type="scientific">Chitinophaga cymbidii</name>
    <dbReference type="NCBI Taxonomy" id="1096750"/>
    <lineage>
        <taxon>Bacteria</taxon>
        <taxon>Pseudomonadati</taxon>
        <taxon>Bacteroidota</taxon>
        <taxon>Chitinophagia</taxon>
        <taxon>Chitinophagales</taxon>
        <taxon>Chitinophagaceae</taxon>
        <taxon>Chitinophaga</taxon>
    </lineage>
</organism>
<dbReference type="AlphaFoldDB" id="A0A512RHK5"/>
<dbReference type="EMBL" id="BKAU01000001">
    <property type="protein sequence ID" value="GEP95170.1"/>
    <property type="molecule type" value="Genomic_DNA"/>
</dbReference>
<evidence type="ECO:0000313" key="2">
    <source>
        <dbReference type="Proteomes" id="UP000321436"/>
    </source>
</evidence>
<dbReference type="Proteomes" id="UP000321436">
    <property type="component" value="Unassembled WGS sequence"/>
</dbReference>